<protein>
    <submittedName>
        <fullName evidence="2">Uncharacterized protein</fullName>
    </submittedName>
</protein>
<dbReference type="OrthoDB" id="206865at2759"/>
<feature type="chain" id="PRO_5035192891" evidence="1">
    <location>
        <begin position="17"/>
        <end position="247"/>
    </location>
</feature>
<evidence type="ECO:0000313" key="3">
    <source>
        <dbReference type="Proteomes" id="UP000789595"/>
    </source>
</evidence>
<dbReference type="Proteomes" id="UP000789595">
    <property type="component" value="Unassembled WGS sequence"/>
</dbReference>
<proteinExistence type="predicted"/>
<keyword evidence="3" id="KW-1185">Reference proteome</keyword>
<evidence type="ECO:0000313" key="2">
    <source>
        <dbReference type="EMBL" id="CAH0364289.1"/>
    </source>
</evidence>
<comment type="caution">
    <text evidence="2">The sequence shown here is derived from an EMBL/GenBank/DDBJ whole genome shotgun (WGS) entry which is preliminary data.</text>
</comment>
<keyword evidence="1" id="KW-0732">Signal</keyword>
<accession>A0A8J2SB82</accession>
<evidence type="ECO:0000256" key="1">
    <source>
        <dbReference type="SAM" id="SignalP"/>
    </source>
</evidence>
<reference evidence="2" key="1">
    <citation type="submission" date="2021-11" db="EMBL/GenBank/DDBJ databases">
        <authorList>
            <consortium name="Genoscope - CEA"/>
            <person name="William W."/>
        </authorList>
    </citation>
    <scope>NUCLEOTIDE SEQUENCE</scope>
</reference>
<dbReference type="EMBL" id="CAKKNE010000001">
    <property type="protein sequence ID" value="CAH0364289.1"/>
    <property type="molecule type" value="Genomic_DNA"/>
</dbReference>
<dbReference type="AlphaFoldDB" id="A0A8J2SB82"/>
<sequence>MRHYGLLLGCLTLTHGDDAAPKIQASVHAPAVVEAAEFVVEELSKLSDSGVYETLTLAQIVSAQTQRGVFHENTFLTLELASPHFLSRNATERFEVIDMVRTDDKSRSFAIDTFPEMSEESIEEFSIRNVERRRALREQAFEELELDACAAGLCDDSDDAASYLERSSSSLLEELKDSSQYPDRRRRAQDALERRAKEDRMRHLVDLHARSSYELDQIASNENDFAVRRALAKQLLDERLALEDKKG</sequence>
<feature type="signal peptide" evidence="1">
    <location>
        <begin position="1"/>
        <end position="16"/>
    </location>
</feature>
<dbReference type="SUPFAM" id="SSF54403">
    <property type="entry name" value="Cystatin/monellin"/>
    <property type="match status" value="1"/>
</dbReference>
<organism evidence="2 3">
    <name type="scientific">Pelagomonas calceolata</name>
    <dbReference type="NCBI Taxonomy" id="35677"/>
    <lineage>
        <taxon>Eukaryota</taxon>
        <taxon>Sar</taxon>
        <taxon>Stramenopiles</taxon>
        <taxon>Ochrophyta</taxon>
        <taxon>Pelagophyceae</taxon>
        <taxon>Pelagomonadales</taxon>
        <taxon>Pelagomonadaceae</taxon>
        <taxon>Pelagomonas</taxon>
    </lineage>
</organism>
<name>A0A8J2SB82_9STRA</name>
<dbReference type="Gene3D" id="3.10.450.10">
    <property type="match status" value="1"/>
</dbReference>
<dbReference type="InterPro" id="IPR046350">
    <property type="entry name" value="Cystatin_sf"/>
</dbReference>
<gene>
    <name evidence="2" type="ORF">PECAL_1P06440</name>
</gene>